<reference evidence="3 4" key="1">
    <citation type="submission" date="2018-12" db="EMBL/GenBank/DDBJ databases">
        <authorList>
            <person name="Grouzdev D.S."/>
            <person name="Krutkina M.S."/>
        </authorList>
    </citation>
    <scope>NUCLEOTIDE SEQUENCE [LARGE SCALE GENOMIC DNA]</scope>
    <source>
        <strain evidence="3 4">RmlP026</strain>
    </source>
</reference>
<protein>
    <recommendedName>
        <fullName evidence="2">DUF7380 domain-containing protein</fullName>
    </recommendedName>
</protein>
<dbReference type="OrthoDB" id="5519791at2"/>
<reference evidence="3 4" key="2">
    <citation type="submission" date="2019-02" db="EMBL/GenBank/DDBJ databases">
        <title>'Lichenibacterium ramalinii' gen. nov. sp. nov., 'Lichenibacterium minor' gen. nov. sp. nov.</title>
        <authorList>
            <person name="Pankratov T."/>
        </authorList>
    </citation>
    <scope>NUCLEOTIDE SEQUENCE [LARGE SCALE GENOMIC DNA]</scope>
    <source>
        <strain evidence="3 4">RmlP026</strain>
    </source>
</reference>
<dbReference type="InterPro" id="IPR055804">
    <property type="entry name" value="DUF7380"/>
</dbReference>
<sequence length="630" mass="70180">MSESESESHDGDTDTPRPAPRQLSTDVEDFQSFDVNLVAGAERAATYHQLHTLLANEVGQDDGSPRSRAAFTAAALTSMFLREEDPNQPFGPMFVFNTGRSAALSDFRDSREVVRYLADTATHPLLKARCADMYWLFDRSKGVYAQIAIRSYLSAVHRVGDLELDLGFAADQGRLHPDVKKYITRALQVAKGLRRQKPDLTALHALCRSLFDEAVIRKEAHAVLSYGRLCLQHEVIVPGDLALALEEFIVEADPSASFHFRVETWRLAASCHHHAGNQADRYRCQAEAAEELARHALKGASSAMVSASFLMDAVRQLQGVPGKRERRAQLKEKLLQVQSSASEEMSTFSHEIDLREIIEDTNSRFSDHTLFDQLMAFAVLDFSPALDELEEKARETIKQYPLSSLFPAVIMDRDGKVIERAAGGLSMGEVSESAITHKIEQNESLRRHLVVSGRIEAARRVIASSHVVEGEKLVHLFRQSFFVPPELAHTFSQGVARFFQGDFTSALYILTPLLEAGVKHVLKQRGVDVSSFDNAAETQEDKNIGSLFSSMRDDIENALTPAIAANIERVFLSKFGPYIRHSIAHGLLGDGDPFGSDGIYACYLLIHLSLMPLYRHKNELRNIVGQYLNM</sequence>
<dbReference type="AlphaFoldDB" id="A0A4Q2U266"/>
<evidence type="ECO:0000259" key="2">
    <source>
        <dbReference type="Pfam" id="PF24098"/>
    </source>
</evidence>
<proteinExistence type="predicted"/>
<feature type="compositionally biased region" description="Basic and acidic residues" evidence="1">
    <location>
        <begin position="1"/>
        <end position="15"/>
    </location>
</feature>
<gene>
    <name evidence="3" type="ORF">D3273_26665</name>
</gene>
<accession>A0A4Q2U266</accession>
<evidence type="ECO:0000256" key="1">
    <source>
        <dbReference type="SAM" id="MobiDB-lite"/>
    </source>
</evidence>
<dbReference type="Pfam" id="PF24098">
    <property type="entry name" value="DUF7380"/>
    <property type="match status" value="1"/>
</dbReference>
<comment type="caution">
    <text evidence="3">The sequence shown here is derived from an EMBL/GenBank/DDBJ whole genome shotgun (WGS) entry which is preliminary data.</text>
</comment>
<keyword evidence="4" id="KW-1185">Reference proteome</keyword>
<name>A0A4Q2U266_9HYPH</name>
<evidence type="ECO:0000313" key="3">
    <source>
        <dbReference type="EMBL" id="RYC28927.1"/>
    </source>
</evidence>
<organism evidence="3 4">
    <name type="scientific">Lichenibacterium minor</name>
    <dbReference type="NCBI Taxonomy" id="2316528"/>
    <lineage>
        <taxon>Bacteria</taxon>
        <taxon>Pseudomonadati</taxon>
        <taxon>Pseudomonadota</taxon>
        <taxon>Alphaproteobacteria</taxon>
        <taxon>Hyphomicrobiales</taxon>
        <taxon>Lichenihabitantaceae</taxon>
        <taxon>Lichenibacterium</taxon>
    </lineage>
</organism>
<dbReference type="EMBL" id="QYBB01000088">
    <property type="protein sequence ID" value="RYC28927.1"/>
    <property type="molecule type" value="Genomic_DNA"/>
</dbReference>
<evidence type="ECO:0000313" key="4">
    <source>
        <dbReference type="Proteomes" id="UP000290759"/>
    </source>
</evidence>
<feature type="domain" description="DUF7380" evidence="2">
    <location>
        <begin position="22"/>
        <end position="200"/>
    </location>
</feature>
<dbReference type="RefSeq" id="WP_129229986.1">
    <property type="nucleotide sequence ID" value="NZ_QYBB01000088.1"/>
</dbReference>
<dbReference type="Proteomes" id="UP000290759">
    <property type="component" value="Unassembled WGS sequence"/>
</dbReference>
<feature type="region of interest" description="Disordered" evidence="1">
    <location>
        <begin position="1"/>
        <end position="23"/>
    </location>
</feature>